<dbReference type="PANTHER" id="PTHR43818">
    <property type="entry name" value="BCDNA.GH03377"/>
    <property type="match status" value="1"/>
</dbReference>
<dbReference type="GO" id="GO:0000166">
    <property type="term" value="F:nucleotide binding"/>
    <property type="evidence" value="ECO:0007669"/>
    <property type="project" value="InterPro"/>
</dbReference>
<dbReference type="Proteomes" id="UP000285092">
    <property type="component" value="Unassembled WGS sequence"/>
</dbReference>
<dbReference type="InterPro" id="IPR000683">
    <property type="entry name" value="Gfo/Idh/MocA-like_OxRdtase_N"/>
</dbReference>
<reference evidence="2 3" key="1">
    <citation type="submission" date="2018-08" db="EMBL/GenBank/DDBJ databases">
        <title>Altererythrobacter sp.Ery1 and Ery12, the genome sequencing of novel strains in genus Alterythrobacter.</title>
        <authorList>
            <person name="Cheng H."/>
            <person name="Wu Y.-H."/>
            <person name="Fang C."/>
            <person name="Xu X.-W."/>
        </authorList>
    </citation>
    <scope>NUCLEOTIDE SEQUENCE [LARGE SCALE GENOMIC DNA]</scope>
    <source>
        <strain evidence="2 3">Ery1</strain>
    </source>
</reference>
<accession>A0A418NGR0</accession>
<dbReference type="PANTHER" id="PTHR43818:SF7">
    <property type="entry name" value="DEHYDROGENASE"/>
    <property type="match status" value="1"/>
</dbReference>
<evidence type="ECO:0000259" key="1">
    <source>
        <dbReference type="Pfam" id="PF01408"/>
    </source>
</evidence>
<dbReference type="Gene3D" id="3.30.360.10">
    <property type="entry name" value="Dihydrodipicolinate Reductase, domain 2"/>
    <property type="match status" value="1"/>
</dbReference>
<feature type="domain" description="Gfo/Idh/MocA-like oxidoreductase N-terminal" evidence="1">
    <location>
        <begin position="3"/>
        <end position="113"/>
    </location>
</feature>
<proteinExistence type="predicted"/>
<dbReference type="Gene3D" id="3.40.50.720">
    <property type="entry name" value="NAD(P)-binding Rossmann-like Domain"/>
    <property type="match status" value="1"/>
</dbReference>
<organism evidence="2 3">
    <name type="scientific">Pelagerythrobacter aerophilus</name>
    <dbReference type="NCBI Taxonomy" id="2306995"/>
    <lineage>
        <taxon>Bacteria</taxon>
        <taxon>Pseudomonadati</taxon>
        <taxon>Pseudomonadota</taxon>
        <taxon>Alphaproteobacteria</taxon>
        <taxon>Sphingomonadales</taxon>
        <taxon>Erythrobacteraceae</taxon>
        <taxon>Pelagerythrobacter</taxon>
    </lineage>
</organism>
<protein>
    <submittedName>
        <fullName evidence="2">Gfo/Idh/MocA family oxidoreductase</fullName>
    </submittedName>
</protein>
<name>A0A418NGR0_9SPHN</name>
<sequence>MPIRLALVGIGKIAQDQHIPALQANKSFELVAAVSRSGGIENLPCFADIGDLLASGLDVEAVSLATPPQGRHAIARAALEAGLHVMLEKPPAATVSEVADLAARARDAGVALFATWHSREAASVDAARKWLAGKTLRSARIDWREDIRVWHPGQEWILQPGGLGVFDPGINALSIATAILPEALLLQSARLEFPANRQAPIAAELSLRSGETPVEAAFDFLQTGPQSWDIVVETDAGRLVLSDGGQRLAIDGAEVSAGANEEYPRLYRRFASLVRENASDVDLTPLQLVADAFLLGERIEASPFSF</sequence>
<dbReference type="EMBL" id="QXFK01000018">
    <property type="protein sequence ID" value="RIV77239.1"/>
    <property type="molecule type" value="Genomic_DNA"/>
</dbReference>
<dbReference type="InterPro" id="IPR050463">
    <property type="entry name" value="Gfo/Idh/MocA_oxidrdct_glycsds"/>
</dbReference>
<evidence type="ECO:0000313" key="3">
    <source>
        <dbReference type="Proteomes" id="UP000285092"/>
    </source>
</evidence>
<evidence type="ECO:0000313" key="2">
    <source>
        <dbReference type="EMBL" id="RIV77239.1"/>
    </source>
</evidence>
<keyword evidence="3" id="KW-1185">Reference proteome</keyword>
<dbReference type="AlphaFoldDB" id="A0A418NGR0"/>
<dbReference type="SUPFAM" id="SSF51735">
    <property type="entry name" value="NAD(P)-binding Rossmann-fold domains"/>
    <property type="match status" value="1"/>
</dbReference>
<dbReference type="OrthoDB" id="9813657at2"/>
<dbReference type="Pfam" id="PF01408">
    <property type="entry name" value="GFO_IDH_MocA"/>
    <property type="match status" value="1"/>
</dbReference>
<gene>
    <name evidence="2" type="ORF">D2V04_13760</name>
</gene>
<comment type="caution">
    <text evidence="2">The sequence shown here is derived from an EMBL/GenBank/DDBJ whole genome shotgun (WGS) entry which is preliminary data.</text>
</comment>
<dbReference type="InterPro" id="IPR036291">
    <property type="entry name" value="NAD(P)-bd_dom_sf"/>
</dbReference>